<comment type="subcellular location">
    <subcellularLocation>
        <location evidence="1">Bacterial flagellum basal body</location>
    </subcellularLocation>
    <subcellularLocation>
        <location evidence="2">Cell membrane</location>
        <topology evidence="2">Peripheral membrane protein</topology>
        <orientation evidence="2">Cytoplasmic side</orientation>
    </subcellularLocation>
</comment>
<dbReference type="Gene3D" id="1.10.220.30">
    <property type="match status" value="3"/>
</dbReference>
<protein>
    <recommendedName>
        <fullName evidence="4">Flagellar motor switch protein FliG</fullName>
    </recommendedName>
</protein>
<dbReference type="GO" id="GO:0009425">
    <property type="term" value="C:bacterial-type flagellum basal body"/>
    <property type="evidence" value="ECO:0007669"/>
    <property type="project" value="UniProtKB-SubCell"/>
</dbReference>
<evidence type="ECO:0000259" key="12">
    <source>
        <dbReference type="Pfam" id="PF14841"/>
    </source>
</evidence>
<feature type="domain" description="Flagellar motor switch protein FliG N-terminal" evidence="13">
    <location>
        <begin position="21"/>
        <end position="115"/>
    </location>
</feature>
<accession>A0A7C9LLM1</accession>
<keyword evidence="7" id="KW-0283">Flagellar rotation</keyword>
<evidence type="ECO:0000313" key="15">
    <source>
        <dbReference type="Proteomes" id="UP000483078"/>
    </source>
</evidence>
<dbReference type="PANTHER" id="PTHR30534">
    <property type="entry name" value="FLAGELLAR MOTOR SWITCH PROTEIN FLIG"/>
    <property type="match status" value="1"/>
</dbReference>
<dbReference type="InterPro" id="IPR000090">
    <property type="entry name" value="Flg_Motor_Flig"/>
</dbReference>
<keyword evidence="14" id="KW-0969">Cilium</keyword>
<comment type="caution">
    <text evidence="14">The sequence shown here is derived from an EMBL/GenBank/DDBJ whole genome shotgun (WGS) entry which is preliminary data.</text>
</comment>
<evidence type="ECO:0000256" key="7">
    <source>
        <dbReference type="ARBA" id="ARBA00022779"/>
    </source>
</evidence>
<feature type="domain" description="Flagellar motor switch protein FliG C-terminal" evidence="11">
    <location>
        <begin position="232"/>
        <end position="345"/>
    </location>
</feature>
<keyword evidence="14" id="KW-0966">Cell projection</keyword>
<keyword evidence="14" id="KW-0282">Flagellum</keyword>
<comment type="similarity">
    <text evidence="3">Belongs to the FliG family.</text>
</comment>
<dbReference type="Pfam" id="PF14841">
    <property type="entry name" value="FliG_M"/>
    <property type="match status" value="1"/>
</dbReference>
<evidence type="ECO:0000259" key="11">
    <source>
        <dbReference type="Pfam" id="PF01706"/>
    </source>
</evidence>
<evidence type="ECO:0000259" key="13">
    <source>
        <dbReference type="Pfam" id="PF14842"/>
    </source>
</evidence>
<comment type="function">
    <text evidence="10">FliG is one of three proteins (FliG, FliN, FliM) that forms the rotor-mounted switch complex (C ring), located at the base of the basal body. This complex interacts with the CheY and CheZ chemotaxis proteins, in addition to contacting components of the motor that determine the direction of flagellar rotation.</text>
</comment>
<dbReference type="PRINTS" id="PR00954">
    <property type="entry name" value="FLGMOTORFLIG"/>
</dbReference>
<evidence type="ECO:0000256" key="5">
    <source>
        <dbReference type="ARBA" id="ARBA00022475"/>
    </source>
</evidence>
<name>A0A7C9LLM1_9RHOB</name>
<dbReference type="InterPro" id="IPR028263">
    <property type="entry name" value="FliG_N"/>
</dbReference>
<dbReference type="GO" id="GO:0005886">
    <property type="term" value="C:plasma membrane"/>
    <property type="evidence" value="ECO:0007669"/>
    <property type="project" value="UniProtKB-SubCell"/>
</dbReference>
<feature type="domain" description="Flagellar motor switch protein FliG middle" evidence="12">
    <location>
        <begin position="132"/>
        <end position="201"/>
    </location>
</feature>
<dbReference type="GO" id="GO:0071973">
    <property type="term" value="P:bacterial-type flagellum-dependent cell motility"/>
    <property type="evidence" value="ECO:0007669"/>
    <property type="project" value="InterPro"/>
</dbReference>
<reference evidence="14 15" key="1">
    <citation type="submission" date="2019-06" db="EMBL/GenBank/DDBJ databases">
        <title>Enrichment of Autotrophic Halophilic Microorganisms from Red Sea Brine Pool Using Microbial Electrosynthesis System.</title>
        <authorList>
            <person name="Alqahtani M.F."/>
            <person name="Bajracharya S."/>
            <person name="Katuri K.P."/>
            <person name="Ali M."/>
            <person name="Saikaly P.E."/>
        </authorList>
    </citation>
    <scope>NUCLEOTIDE SEQUENCE [LARGE SCALE GENOMIC DNA]</scope>
    <source>
        <strain evidence="14">MES6</strain>
    </source>
</reference>
<keyword evidence="9" id="KW-0975">Bacterial flagellum</keyword>
<dbReference type="GO" id="GO:0006935">
    <property type="term" value="P:chemotaxis"/>
    <property type="evidence" value="ECO:0007669"/>
    <property type="project" value="UniProtKB-KW"/>
</dbReference>
<evidence type="ECO:0000256" key="9">
    <source>
        <dbReference type="ARBA" id="ARBA00023143"/>
    </source>
</evidence>
<gene>
    <name evidence="14" type="ORF">FH759_02030</name>
</gene>
<evidence type="ECO:0000256" key="3">
    <source>
        <dbReference type="ARBA" id="ARBA00010299"/>
    </source>
</evidence>
<keyword evidence="5" id="KW-1003">Cell membrane</keyword>
<dbReference type="Pfam" id="PF01706">
    <property type="entry name" value="FliG_C"/>
    <property type="match status" value="1"/>
</dbReference>
<dbReference type="Proteomes" id="UP000483078">
    <property type="component" value="Unassembled WGS sequence"/>
</dbReference>
<dbReference type="PANTHER" id="PTHR30534:SF0">
    <property type="entry name" value="FLAGELLAR MOTOR SWITCH PROTEIN FLIG"/>
    <property type="match status" value="1"/>
</dbReference>
<dbReference type="InterPro" id="IPR011002">
    <property type="entry name" value="FliG_a-hlx"/>
</dbReference>
<dbReference type="InterPro" id="IPR023087">
    <property type="entry name" value="Flg_Motor_Flig_C"/>
</dbReference>
<dbReference type="InterPro" id="IPR032779">
    <property type="entry name" value="FliG_M"/>
</dbReference>
<organism evidence="14 15">
    <name type="scientific">Sediminimonas qiaohouensis</name>
    <dbReference type="NCBI Taxonomy" id="552061"/>
    <lineage>
        <taxon>Bacteria</taxon>
        <taxon>Pseudomonadati</taxon>
        <taxon>Pseudomonadota</taxon>
        <taxon>Alphaproteobacteria</taxon>
        <taxon>Rhodobacterales</taxon>
        <taxon>Roseobacteraceae</taxon>
        <taxon>Sediminimonas</taxon>
    </lineage>
</organism>
<dbReference type="GO" id="GO:0003774">
    <property type="term" value="F:cytoskeletal motor activity"/>
    <property type="evidence" value="ECO:0007669"/>
    <property type="project" value="InterPro"/>
</dbReference>
<evidence type="ECO:0000256" key="2">
    <source>
        <dbReference type="ARBA" id="ARBA00004413"/>
    </source>
</evidence>
<keyword evidence="6" id="KW-0145">Chemotaxis</keyword>
<evidence type="ECO:0000313" key="14">
    <source>
        <dbReference type="EMBL" id="MTJ03462.1"/>
    </source>
</evidence>
<keyword evidence="8" id="KW-0472">Membrane</keyword>
<dbReference type="AlphaFoldDB" id="A0A7C9LLM1"/>
<dbReference type="Pfam" id="PF14842">
    <property type="entry name" value="FliG_N"/>
    <property type="match status" value="1"/>
</dbReference>
<proteinExistence type="inferred from homology"/>
<dbReference type="SUPFAM" id="SSF48029">
    <property type="entry name" value="FliG"/>
    <property type="match status" value="2"/>
</dbReference>
<evidence type="ECO:0000256" key="6">
    <source>
        <dbReference type="ARBA" id="ARBA00022500"/>
    </source>
</evidence>
<evidence type="ECO:0000256" key="4">
    <source>
        <dbReference type="ARBA" id="ARBA00021870"/>
    </source>
</evidence>
<dbReference type="EMBL" id="VENJ01000002">
    <property type="protein sequence ID" value="MTJ03462.1"/>
    <property type="molecule type" value="Genomic_DNA"/>
</dbReference>
<evidence type="ECO:0000256" key="8">
    <source>
        <dbReference type="ARBA" id="ARBA00023136"/>
    </source>
</evidence>
<evidence type="ECO:0000256" key="1">
    <source>
        <dbReference type="ARBA" id="ARBA00004117"/>
    </source>
</evidence>
<sequence>MNELTRFTPPMNGNSPARQSLSLRQKAAIIVRYLLNEGADVELAALSDELQAELTRQMGHMCHVDRETLAQVVGEFAQELEGIGLSFPRGIAAALSDLDGRISAQAAAHLRRSAGIHQDDPWSRIKGIDNDTLLPLINAESIEVGAVILSKLDVARAANLLAMMPGAQARRITCAMSRTSAVTPDAVLRIGQSIVAQIDDVPPRAFSSPPADRLGAILNLSPSATRDELLSGLDDDDAEFAKNVRAAIFTFASIPARLGARDVPILARELDQGRLVTALSFASAADANAAEAAEFILNALPGRMANTLREEMDETGTIRPDIGEEAMNTVAATIRDLATQGQIELLDVDDTQT</sequence>
<evidence type="ECO:0000256" key="10">
    <source>
        <dbReference type="ARBA" id="ARBA00025598"/>
    </source>
</evidence>